<gene>
    <name evidence="2" type="ORF">HDC14729</name>
</gene>
<reference evidence="2" key="1">
    <citation type="journal article" date="2003" name="Genome Biol.">
        <title>An integrated gene annotation and transcriptional profiling approach towards the full gene content of the Drosophila genome.</title>
        <authorList>
            <person name="Hild M."/>
            <person name="Beckmann B."/>
            <person name="Haas S.A."/>
            <person name="Koch B."/>
            <person name="Solovyev V."/>
            <person name="Busold C."/>
            <person name="Fellenberg K."/>
            <person name="Boutros M."/>
            <person name="Vingron M."/>
            <person name="Sauer F."/>
            <person name="Hoheisel J.D."/>
            <person name="Paro R."/>
        </authorList>
    </citation>
    <scope>NUCLEOTIDE SEQUENCE</scope>
</reference>
<evidence type="ECO:0000256" key="1">
    <source>
        <dbReference type="SAM" id="Phobius"/>
    </source>
</evidence>
<protein>
    <submittedName>
        <fullName evidence="2">HDC14729</fullName>
    </submittedName>
</protein>
<evidence type="ECO:0000313" key="2">
    <source>
        <dbReference type="EMBL" id="DAA04218.1"/>
    </source>
</evidence>
<feature type="transmembrane region" description="Helical" evidence="1">
    <location>
        <begin position="74"/>
        <end position="92"/>
    </location>
</feature>
<keyword evidence="1" id="KW-0812">Transmembrane</keyword>
<proteinExistence type="predicted"/>
<name>Q6IJK3_DROME</name>
<organism evidence="2">
    <name type="scientific">Drosophila melanogaster</name>
    <name type="common">Fruit fly</name>
    <dbReference type="NCBI Taxonomy" id="7227"/>
    <lineage>
        <taxon>Eukaryota</taxon>
        <taxon>Metazoa</taxon>
        <taxon>Ecdysozoa</taxon>
        <taxon>Arthropoda</taxon>
        <taxon>Hexapoda</taxon>
        <taxon>Insecta</taxon>
        <taxon>Pterygota</taxon>
        <taxon>Neoptera</taxon>
        <taxon>Endopterygota</taxon>
        <taxon>Diptera</taxon>
        <taxon>Brachycera</taxon>
        <taxon>Muscomorpha</taxon>
        <taxon>Ephydroidea</taxon>
        <taxon>Drosophilidae</taxon>
        <taxon>Drosophila</taxon>
        <taxon>Sophophora</taxon>
    </lineage>
</organism>
<dbReference type="AlphaFoldDB" id="Q6IJK3"/>
<sequence length="110" mass="11741">MPKGRGQWRWVKGGLCCVFGLHKRSSGTWMHTWSGSTDAVAGGSGLHKKSWFSSGKKPVKNGLKSSAAKLASEHVIITIIIIIIVIVIAIAIDGLSPRSSLNMADSSLRV</sequence>
<accession>Q6IJK3</accession>
<keyword evidence="1" id="KW-0472">Membrane</keyword>
<dbReference type="EMBL" id="BK002713">
    <property type="protein sequence ID" value="DAA04218.1"/>
    <property type="molecule type" value="Genomic_DNA"/>
</dbReference>
<keyword evidence="1" id="KW-1133">Transmembrane helix</keyword>